<dbReference type="EMBL" id="CAJNOG010003676">
    <property type="protein sequence ID" value="CAF1534468.1"/>
    <property type="molecule type" value="Genomic_DNA"/>
</dbReference>
<proteinExistence type="predicted"/>
<comment type="caution">
    <text evidence="3">The sequence shown here is derived from an EMBL/GenBank/DDBJ whole genome shotgun (WGS) entry which is preliminary data.</text>
</comment>
<sequence>MVPYNQARRSQAMLHQFVELNLTYPNNQTIDNNHTKVNENTHRGLKYIITIGCITIVVVISIIWFLAPKRQQSMSHAKVIYNNDEPVTSDDETVV</sequence>
<keyword evidence="1" id="KW-0472">Membrane</keyword>
<keyword evidence="1" id="KW-1133">Transmembrane helix</keyword>
<dbReference type="Proteomes" id="UP000663844">
    <property type="component" value="Unassembled WGS sequence"/>
</dbReference>
<keyword evidence="1" id="KW-0812">Transmembrane</keyword>
<protein>
    <submittedName>
        <fullName evidence="3">Uncharacterized protein</fullName>
    </submittedName>
</protein>
<dbReference type="Proteomes" id="UP000663845">
    <property type="component" value="Unassembled WGS sequence"/>
</dbReference>
<reference evidence="3" key="1">
    <citation type="submission" date="2021-02" db="EMBL/GenBank/DDBJ databases">
        <authorList>
            <person name="Nowell W R."/>
        </authorList>
    </citation>
    <scope>NUCLEOTIDE SEQUENCE</scope>
</reference>
<name>A0A820A570_9BILA</name>
<organism evidence="3 4">
    <name type="scientific">Adineta steineri</name>
    <dbReference type="NCBI Taxonomy" id="433720"/>
    <lineage>
        <taxon>Eukaryota</taxon>
        <taxon>Metazoa</taxon>
        <taxon>Spiralia</taxon>
        <taxon>Gnathifera</taxon>
        <taxon>Rotifera</taxon>
        <taxon>Eurotatoria</taxon>
        <taxon>Bdelloidea</taxon>
        <taxon>Adinetida</taxon>
        <taxon>Adinetidae</taxon>
        <taxon>Adineta</taxon>
    </lineage>
</organism>
<accession>A0A820A570</accession>
<gene>
    <name evidence="2" type="ORF">JYZ213_LOCUS45336</name>
    <name evidence="3" type="ORF">OXD698_LOCUS39696</name>
</gene>
<evidence type="ECO:0000313" key="4">
    <source>
        <dbReference type="Proteomes" id="UP000663844"/>
    </source>
</evidence>
<dbReference type="EMBL" id="CAJOAZ010008237">
    <property type="protein sequence ID" value="CAF4180407.1"/>
    <property type="molecule type" value="Genomic_DNA"/>
</dbReference>
<dbReference type="AlphaFoldDB" id="A0A820A570"/>
<evidence type="ECO:0000313" key="3">
    <source>
        <dbReference type="EMBL" id="CAF4180407.1"/>
    </source>
</evidence>
<evidence type="ECO:0000313" key="2">
    <source>
        <dbReference type="EMBL" id="CAF1534468.1"/>
    </source>
</evidence>
<feature type="transmembrane region" description="Helical" evidence="1">
    <location>
        <begin position="47"/>
        <end position="67"/>
    </location>
</feature>
<evidence type="ECO:0000256" key="1">
    <source>
        <dbReference type="SAM" id="Phobius"/>
    </source>
</evidence>